<keyword evidence="4" id="KW-1185">Reference proteome</keyword>
<evidence type="ECO:0000313" key="3">
    <source>
        <dbReference type="EMBL" id="QEH32008.1"/>
    </source>
</evidence>
<evidence type="ECO:0000256" key="1">
    <source>
        <dbReference type="SAM" id="MobiDB-lite"/>
    </source>
</evidence>
<dbReference type="OrthoDB" id="232381at2"/>
<keyword evidence="3" id="KW-0328">Glycosyltransferase</keyword>
<dbReference type="KEGG" id="agv:OJF2_04770"/>
<dbReference type="CDD" id="cd03801">
    <property type="entry name" value="GT4_PimA-like"/>
    <property type="match status" value="1"/>
</dbReference>
<accession>A0A5B9VUS7</accession>
<organism evidence="3 4">
    <name type="scientific">Aquisphaera giovannonii</name>
    <dbReference type="NCBI Taxonomy" id="406548"/>
    <lineage>
        <taxon>Bacteria</taxon>
        <taxon>Pseudomonadati</taxon>
        <taxon>Planctomycetota</taxon>
        <taxon>Planctomycetia</taxon>
        <taxon>Isosphaerales</taxon>
        <taxon>Isosphaeraceae</taxon>
        <taxon>Aquisphaera</taxon>
    </lineage>
</organism>
<evidence type="ECO:0000313" key="4">
    <source>
        <dbReference type="Proteomes" id="UP000324233"/>
    </source>
</evidence>
<dbReference type="PANTHER" id="PTHR12526">
    <property type="entry name" value="GLYCOSYLTRANSFERASE"/>
    <property type="match status" value="1"/>
</dbReference>
<feature type="domain" description="Glycosyltransferase subfamily 4-like N-terminal" evidence="2">
    <location>
        <begin position="28"/>
        <end position="200"/>
    </location>
</feature>
<protein>
    <submittedName>
        <fullName evidence="3">Glycogen synthase</fullName>
        <ecNumber evidence="3">2.4.1.11</ecNumber>
    </submittedName>
</protein>
<dbReference type="EC" id="2.4.1.11" evidence="3"/>
<keyword evidence="3" id="KW-0808">Transferase</keyword>
<reference evidence="3 4" key="1">
    <citation type="submission" date="2019-08" db="EMBL/GenBank/DDBJ databases">
        <title>Deep-cultivation of Planctomycetes and their phenomic and genomic characterization uncovers novel biology.</title>
        <authorList>
            <person name="Wiegand S."/>
            <person name="Jogler M."/>
            <person name="Boedeker C."/>
            <person name="Pinto D."/>
            <person name="Vollmers J."/>
            <person name="Rivas-Marin E."/>
            <person name="Kohn T."/>
            <person name="Peeters S.H."/>
            <person name="Heuer A."/>
            <person name="Rast P."/>
            <person name="Oberbeckmann S."/>
            <person name="Bunk B."/>
            <person name="Jeske O."/>
            <person name="Meyerdierks A."/>
            <person name="Storesund J.E."/>
            <person name="Kallscheuer N."/>
            <person name="Luecker S."/>
            <person name="Lage O.M."/>
            <person name="Pohl T."/>
            <person name="Merkel B.J."/>
            <person name="Hornburger P."/>
            <person name="Mueller R.-W."/>
            <person name="Bruemmer F."/>
            <person name="Labrenz M."/>
            <person name="Spormann A.M."/>
            <person name="Op den Camp H."/>
            <person name="Overmann J."/>
            <person name="Amann R."/>
            <person name="Jetten M.S.M."/>
            <person name="Mascher T."/>
            <person name="Medema M.H."/>
            <person name="Devos D.P."/>
            <person name="Kaster A.-K."/>
            <person name="Ovreas L."/>
            <person name="Rohde M."/>
            <person name="Galperin M.Y."/>
            <person name="Jogler C."/>
        </authorList>
    </citation>
    <scope>NUCLEOTIDE SEQUENCE [LARGE SCALE GENOMIC DNA]</scope>
    <source>
        <strain evidence="3 4">OJF2</strain>
    </source>
</reference>
<dbReference type="Proteomes" id="UP000324233">
    <property type="component" value="Chromosome"/>
</dbReference>
<dbReference type="PANTHER" id="PTHR12526:SF636">
    <property type="entry name" value="BLL3647 PROTEIN"/>
    <property type="match status" value="1"/>
</dbReference>
<dbReference type="SUPFAM" id="SSF53756">
    <property type="entry name" value="UDP-Glycosyltransferase/glycogen phosphorylase"/>
    <property type="match status" value="1"/>
</dbReference>
<feature type="region of interest" description="Disordered" evidence="1">
    <location>
        <begin position="189"/>
        <end position="212"/>
    </location>
</feature>
<dbReference type="Pfam" id="PF13439">
    <property type="entry name" value="Glyco_transf_4"/>
    <property type="match status" value="1"/>
</dbReference>
<dbReference type="AlphaFoldDB" id="A0A5B9VUS7"/>
<evidence type="ECO:0000259" key="2">
    <source>
        <dbReference type="Pfam" id="PF13439"/>
    </source>
</evidence>
<dbReference type="Gene3D" id="3.40.50.2000">
    <property type="entry name" value="Glycogen Phosphorylase B"/>
    <property type="match status" value="2"/>
</dbReference>
<dbReference type="EMBL" id="CP042997">
    <property type="protein sequence ID" value="QEH32008.1"/>
    <property type="molecule type" value="Genomic_DNA"/>
</dbReference>
<sequence length="416" mass="44639">MNANAHTNADGGQPLKLALITRRYPPLIGGAEKVLSYLAEALAREGADVTVLTSRAPGLEALPAEEELAIEGRRGAGRLRVVRLATSPVRFLGTWLYMRSLARWLGEHPVDLAYVSMLKHDAYVAVGAGRRRGFPVVLRPEGAGATGDLAWQSWGRFGRRIGARCKEADAIVAISREIDRELRQAGYDPSTIRPLPNGVPVPAQSWQKRPGWRDAPRASYVGRLAPEKGIDTLVAAWPSVREAHPGARLTLVGEGPQRPALEAQARGLGLELGPSGAIDLPGASSDVAGELRRSDLFVLPSREEGMSVALLEAMALGIPLVASSIPGNRRLVADFKHGRLAPPDDPAALARTILDQWANLDRAFHMGRAARSRVRDEFSIAAVARRHLALFRQLAARGTRPATEDAAGSGSTEGKT</sequence>
<dbReference type="InterPro" id="IPR028098">
    <property type="entry name" value="Glyco_trans_4-like_N"/>
</dbReference>
<gene>
    <name evidence="3" type="ORF">OJF2_04770</name>
</gene>
<dbReference type="RefSeq" id="WP_148590873.1">
    <property type="nucleotide sequence ID" value="NZ_CP042997.1"/>
</dbReference>
<dbReference type="GO" id="GO:0004373">
    <property type="term" value="F:alpha-1,4-glucan glucosyltransferase (UDP-glucose donor) activity"/>
    <property type="evidence" value="ECO:0007669"/>
    <property type="project" value="UniProtKB-EC"/>
</dbReference>
<name>A0A5B9VUS7_9BACT</name>
<proteinExistence type="predicted"/>
<dbReference type="Pfam" id="PF13692">
    <property type="entry name" value="Glyco_trans_1_4"/>
    <property type="match status" value="1"/>
</dbReference>